<evidence type="ECO:0000256" key="1">
    <source>
        <dbReference type="ARBA" id="ARBA00022475"/>
    </source>
</evidence>
<dbReference type="Pfam" id="PF12127">
    <property type="entry name" value="FloA"/>
    <property type="match status" value="1"/>
</dbReference>
<keyword evidence="3 5" id="KW-1133">Transmembrane helix</keyword>
<keyword evidence="2 5" id="KW-0812">Transmembrane</keyword>
<evidence type="ECO:0000313" key="6">
    <source>
        <dbReference type="EMBL" id="TWT99916.1"/>
    </source>
</evidence>
<dbReference type="NCBIfam" id="NF010186">
    <property type="entry name" value="PRK13665.1"/>
    <property type="match status" value="1"/>
</dbReference>
<dbReference type="EMBL" id="SJPR01000001">
    <property type="protein sequence ID" value="TWT99916.1"/>
    <property type="molecule type" value="Genomic_DNA"/>
</dbReference>
<organism evidence="6 7">
    <name type="scientific">Botrimarina colliarenosi</name>
    <dbReference type="NCBI Taxonomy" id="2528001"/>
    <lineage>
        <taxon>Bacteria</taxon>
        <taxon>Pseudomonadati</taxon>
        <taxon>Planctomycetota</taxon>
        <taxon>Planctomycetia</taxon>
        <taxon>Pirellulales</taxon>
        <taxon>Lacipirellulaceae</taxon>
        <taxon>Botrimarina</taxon>
    </lineage>
</organism>
<keyword evidence="7" id="KW-1185">Reference proteome</keyword>
<protein>
    <recommendedName>
        <fullName evidence="5">Flotillin-like protein FloA</fullName>
    </recommendedName>
</protein>
<evidence type="ECO:0000256" key="4">
    <source>
        <dbReference type="ARBA" id="ARBA00023136"/>
    </source>
</evidence>
<dbReference type="Proteomes" id="UP000317421">
    <property type="component" value="Unassembled WGS sequence"/>
</dbReference>
<dbReference type="HAMAP" id="MF_01562">
    <property type="entry name" value="FloA"/>
    <property type="match status" value="1"/>
</dbReference>
<reference evidence="6 7" key="1">
    <citation type="submission" date="2019-02" db="EMBL/GenBank/DDBJ databases">
        <title>Deep-cultivation of Planctomycetes and their phenomic and genomic characterization uncovers novel biology.</title>
        <authorList>
            <person name="Wiegand S."/>
            <person name="Jogler M."/>
            <person name="Boedeker C."/>
            <person name="Pinto D."/>
            <person name="Vollmers J."/>
            <person name="Rivas-Marin E."/>
            <person name="Kohn T."/>
            <person name="Peeters S.H."/>
            <person name="Heuer A."/>
            <person name="Rast P."/>
            <person name="Oberbeckmann S."/>
            <person name="Bunk B."/>
            <person name="Jeske O."/>
            <person name="Meyerdierks A."/>
            <person name="Storesund J.E."/>
            <person name="Kallscheuer N."/>
            <person name="Luecker S."/>
            <person name="Lage O.M."/>
            <person name="Pohl T."/>
            <person name="Merkel B.J."/>
            <person name="Hornburger P."/>
            <person name="Mueller R.-W."/>
            <person name="Bruemmer F."/>
            <person name="Labrenz M."/>
            <person name="Spormann A.M."/>
            <person name="Op Den Camp H."/>
            <person name="Overmann J."/>
            <person name="Amann R."/>
            <person name="Jetten M.S.M."/>
            <person name="Mascher T."/>
            <person name="Medema M.H."/>
            <person name="Devos D.P."/>
            <person name="Kaster A.-K."/>
            <person name="Ovreas L."/>
            <person name="Rohde M."/>
            <person name="Galperin M.Y."/>
            <person name="Jogler C."/>
        </authorList>
    </citation>
    <scope>NUCLEOTIDE SEQUENCE [LARGE SCALE GENOMIC DNA]</scope>
    <source>
        <strain evidence="6 7">Pla108</strain>
    </source>
</reference>
<dbReference type="GO" id="GO:0045121">
    <property type="term" value="C:membrane raft"/>
    <property type="evidence" value="ECO:0007669"/>
    <property type="project" value="UniProtKB-SubCell"/>
</dbReference>
<gene>
    <name evidence="5" type="primary">floA</name>
    <name evidence="6" type="ORF">Pla108_08590</name>
</gene>
<proteinExistence type="inferred from homology"/>
<comment type="caution">
    <text evidence="5">Lacks conserved residue(s) required for the propagation of feature annotation.</text>
</comment>
<keyword evidence="1 5" id="KW-1003">Cell membrane</keyword>
<comment type="subunit">
    <text evidence="5">Homooligomerizes.</text>
</comment>
<sequence>MMELLKNPTVWIVITVAGIIVLLTIFAIVARFFRLYIQSVTTGAGIGLFDLLRMTFRKVNPTVIVRSKIMATQAGLTDEEGVTTRALEAHYMSGGNVPLVIRSMIAARKAKIIDLGFKKATAIDLAGRNILEAVQTSVYPRVIDCPAKNSKRPSLDAVAQDGIQLKVKARVTVRANLDQLIGGATEETIVARVGEGIVSAIGSSKSHKDVLENPDRISKAVLARRLDSQTAFEIVSIDIADIDVGDNIGARLLADQAEADTRVARAAAEGRRAMAVSQEQENIAGIEEMRAKLVEAEAEIPAAMAEAFRTGKLGILDYYRMRNVQADTEMRTSIATAK</sequence>
<comment type="caution">
    <text evidence="6">The sequence shown here is derived from an EMBL/GenBank/DDBJ whole genome shotgun (WGS) entry which is preliminary data.</text>
</comment>
<dbReference type="GO" id="GO:0005886">
    <property type="term" value="C:plasma membrane"/>
    <property type="evidence" value="ECO:0007669"/>
    <property type="project" value="UniProtKB-SubCell"/>
</dbReference>
<evidence type="ECO:0000256" key="2">
    <source>
        <dbReference type="ARBA" id="ARBA00022692"/>
    </source>
</evidence>
<dbReference type="InterPro" id="IPR022853">
    <property type="entry name" value="FloA"/>
</dbReference>
<comment type="subcellular location">
    <subcellularLocation>
        <location evidence="5">Cell membrane</location>
        <topology evidence="5">Single-pass membrane protein</topology>
    </subcellularLocation>
    <subcellularLocation>
        <location evidence="5">Membrane raft</location>
        <topology evidence="5">Single-pass membrane protein</topology>
    </subcellularLocation>
</comment>
<accession>A0A5C6AKE9</accession>
<feature type="transmembrane region" description="Helical" evidence="5">
    <location>
        <begin position="9"/>
        <end position="29"/>
    </location>
</feature>
<evidence type="ECO:0000256" key="3">
    <source>
        <dbReference type="ARBA" id="ARBA00022989"/>
    </source>
</evidence>
<evidence type="ECO:0000313" key="7">
    <source>
        <dbReference type="Proteomes" id="UP000317421"/>
    </source>
</evidence>
<dbReference type="AlphaFoldDB" id="A0A5C6AKE9"/>
<keyword evidence="4 5" id="KW-0472">Membrane</keyword>
<comment type="function">
    <text evidence="5">Found in functional membrane microdomains (FMM) that may be equivalent to eukaryotic membrane rafts FMMs are highly dynamic and increase in number as cells age. Flotillins are thought to be important factors in membrane fluidity.</text>
</comment>
<name>A0A5C6AKE9_9BACT</name>
<evidence type="ECO:0000256" key="5">
    <source>
        <dbReference type="HAMAP-Rule" id="MF_01562"/>
    </source>
</evidence>
<comment type="similarity">
    <text evidence="5">Belongs to the flotillin-like FloA family.</text>
</comment>
<dbReference type="OrthoDB" id="9808365at2"/>